<dbReference type="PATRIC" id="fig|1121448.10.peg.405"/>
<reference evidence="2 3" key="1">
    <citation type="journal article" date="2013" name="J. Bacteriol.">
        <title>Roles of HynAB and Ech, the only two hydrogenases found in the model sulfate reducer Desulfovibrio gigas.</title>
        <authorList>
            <person name="Morais-Silva F.O."/>
            <person name="Santos C.I."/>
            <person name="Rodrigues R."/>
            <person name="Pereira I.A."/>
            <person name="Rodrigues-Pousada C."/>
        </authorList>
    </citation>
    <scope>NUCLEOTIDE SEQUENCE [LARGE SCALE GENOMIC DNA]</scope>
    <source>
        <strain evidence="3">ATCC 19364 / DSM 1382 / NCIMB 9332 / VKM B-1759</strain>
    </source>
</reference>
<protein>
    <recommendedName>
        <fullName evidence="4">Lipoprotein</fullName>
    </recommendedName>
</protein>
<dbReference type="RefSeq" id="WP_021758948.1">
    <property type="nucleotide sequence ID" value="NC_022444.1"/>
</dbReference>
<evidence type="ECO:0008006" key="4">
    <source>
        <dbReference type="Google" id="ProtNLM"/>
    </source>
</evidence>
<dbReference type="KEGG" id="dgg:DGI_0405"/>
<dbReference type="EMBL" id="CP006585">
    <property type="protein sequence ID" value="AGW12324.1"/>
    <property type="molecule type" value="Genomic_DNA"/>
</dbReference>
<dbReference type="PROSITE" id="PS51257">
    <property type="entry name" value="PROKAR_LIPOPROTEIN"/>
    <property type="match status" value="1"/>
</dbReference>
<name>T2G817_MEGG1</name>
<sequence length="172" mass="19325">MMKPLLLSLALLLACSGDVLAKGFNCVDLPFGERLATLNAEQHFIKYMEKEGVAYYNYVGPCHLEQQQKLNLAIAYAFVDEKLYARIITIVSNAEAKADKALIVKNLSAELDATPAKEYAEGDWHVYAWNITDKQLKFKLKFNNKTTMSKSAFYYAPLKPAQDDDALLPVPQ</sequence>
<evidence type="ECO:0000256" key="1">
    <source>
        <dbReference type="SAM" id="SignalP"/>
    </source>
</evidence>
<dbReference type="eggNOG" id="ENOG5032C2P">
    <property type="taxonomic scope" value="Bacteria"/>
</dbReference>
<dbReference type="Proteomes" id="UP000016587">
    <property type="component" value="Chromosome"/>
</dbReference>
<evidence type="ECO:0000313" key="3">
    <source>
        <dbReference type="Proteomes" id="UP000016587"/>
    </source>
</evidence>
<accession>T2G817</accession>
<dbReference type="HOGENOM" id="CLU_1591905_0_0_7"/>
<feature type="signal peptide" evidence="1">
    <location>
        <begin position="1"/>
        <end position="21"/>
    </location>
</feature>
<keyword evidence="3" id="KW-1185">Reference proteome</keyword>
<keyword evidence="1" id="KW-0732">Signal</keyword>
<proteinExistence type="predicted"/>
<gene>
    <name evidence="2" type="ORF">DGI_0405</name>
</gene>
<reference evidence="3" key="2">
    <citation type="submission" date="2013-07" db="EMBL/GenBank/DDBJ databases">
        <authorList>
            <person name="Morais-Silva F.O."/>
            <person name="Rezende A.M."/>
            <person name="Pimentel C."/>
            <person name="Resende D.M."/>
            <person name="Santos C.I."/>
            <person name="Clemente C."/>
            <person name="de Oliveira L.M."/>
            <person name="da Silva S.M."/>
            <person name="Costa D.A."/>
            <person name="Varela-Raposo A."/>
            <person name="Horacio E.C.A."/>
            <person name="Matos M."/>
            <person name="Flores O."/>
            <person name="Ruiz J.C."/>
            <person name="Rodrigues-Pousada C."/>
        </authorList>
    </citation>
    <scope>NUCLEOTIDE SEQUENCE [LARGE SCALE GENOMIC DNA]</scope>
    <source>
        <strain evidence="3">ATCC 19364 / DSM 1382 / NCIMB 9332 / VKM B-1759</strain>
    </source>
</reference>
<dbReference type="OrthoDB" id="5452211at2"/>
<organism evidence="2 3">
    <name type="scientific">Megalodesulfovibrio gigas (strain ATCC 19364 / DSM 1382 / NCIMB 9332 / VKM B-1759)</name>
    <name type="common">Desulfovibrio gigas</name>
    <dbReference type="NCBI Taxonomy" id="1121448"/>
    <lineage>
        <taxon>Bacteria</taxon>
        <taxon>Pseudomonadati</taxon>
        <taxon>Thermodesulfobacteriota</taxon>
        <taxon>Desulfovibrionia</taxon>
        <taxon>Desulfovibrionales</taxon>
        <taxon>Desulfovibrionaceae</taxon>
        <taxon>Megalodesulfovibrio</taxon>
    </lineage>
</organism>
<dbReference type="AlphaFoldDB" id="T2G817"/>
<feature type="chain" id="PRO_5004588127" description="Lipoprotein" evidence="1">
    <location>
        <begin position="22"/>
        <end position="172"/>
    </location>
</feature>
<evidence type="ECO:0000313" key="2">
    <source>
        <dbReference type="EMBL" id="AGW12324.1"/>
    </source>
</evidence>